<keyword evidence="2" id="KW-1185">Reference proteome</keyword>
<reference evidence="1" key="1">
    <citation type="submission" date="2023-06" db="EMBL/GenBank/DDBJ databases">
        <authorList>
            <consortium name="Lawrence Berkeley National Laboratory"/>
            <person name="Ahrendt S."/>
            <person name="Sahu N."/>
            <person name="Indic B."/>
            <person name="Wong-Bajracharya J."/>
            <person name="Merenyi Z."/>
            <person name="Ke H.-M."/>
            <person name="Monk M."/>
            <person name="Kocsube S."/>
            <person name="Drula E."/>
            <person name="Lipzen A."/>
            <person name="Balint B."/>
            <person name="Henrissat B."/>
            <person name="Andreopoulos B."/>
            <person name="Martin F.M."/>
            <person name="Harder C.B."/>
            <person name="Rigling D."/>
            <person name="Ford K.L."/>
            <person name="Foster G.D."/>
            <person name="Pangilinan J."/>
            <person name="Papanicolaou A."/>
            <person name="Barry K."/>
            <person name="LaButti K."/>
            <person name="Viragh M."/>
            <person name="Koriabine M."/>
            <person name="Yan M."/>
            <person name="Riley R."/>
            <person name="Champramary S."/>
            <person name="Plett K.L."/>
            <person name="Tsai I.J."/>
            <person name="Slot J."/>
            <person name="Sipos G."/>
            <person name="Plett J."/>
            <person name="Nagy L.G."/>
            <person name="Grigoriev I.V."/>
        </authorList>
    </citation>
    <scope>NUCLEOTIDE SEQUENCE</scope>
    <source>
        <strain evidence="1">ICMP 16352</strain>
    </source>
</reference>
<organism evidence="1 2">
    <name type="scientific">Armillaria novae-zelandiae</name>
    <dbReference type="NCBI Taxonomy" id="153914"/>
    <lineage>
        <taxon>Eukaryota</taxon>
        <taxon>Fungi</taxon>
        <taxon>Dikarya</taxon>
        <taxon>Basidiomycota</taxon>
        <taxon>Agaricomycotina</taxon>
        <taxon>Agaricomycetes</taxon>
        <taxon>Agaricomycetidae</taxon>
        <taxon>Agaricales</taxon>
        <taxon>Marasmiineae</taxon>
        <taxon>Physalacriaceae</taxon>
        <taxon>Armillaria</taxon>
    </lineage>
</organism>
<protein>
    <submittedName>
        <fullName evidence="1">Uncharacterized protein</fullName>
    </submittedName>
</protein>
<gene>
    <name evidence="1" type="ORF">IW261DRAFT_1415852</name>
</gene>
<dbReference type="EMBL" id="JAUEPR010000004">
    <property type="protein sequence ID" value="KAK0485987.1"/>
    <property type="molecule type" value="Genomic_DNA"/>
</dbReference>
<dbReference type="Proteomes" id="UP001175227">
    <property type="component" value="Unassembled WGS sequence"/>
</dbReference>
<comment type="caution">
    <text evidence="1">The sequence shown here is derived from an EMBL/GenBank/DDBJ whole genome shotgun (WGS) entry which is preliminary data.</text>
</comment>
<sequence>MLAGRAFAYLDEEFYDRIDKLTLRERTPFDALWTLSEFSKPAIFSSLADTPCATLGLHGLLERLNITLGTSLTLDTPALASLFEDCIANNCDFGAAYDSLRTAWYTLKTGRAWDLCSNRVMPTCTIGEPCPHPISHAWVDEKERTENGGPREHLRAEEWKLDVPTIGFIYRYVPVSIYLSGLGHPLSVEQDYFERARIEGQEICGVTPNGPLDAKPDKGGKYNAEALTTFHQKLQSLVHLQFEPFRMLEETQHRVSTNPVDRIDGNGIPPGIFQQYQQYNESQCLEDAWTALLTTSSVMTRGALFFW</sequence>
<evidence type="ECO:0000313" key="1">
    <source>
        <dbReference type="EMBL" id="KAK0485987.1"/>
    </source>
</evidence>
<dbReference type="AlphaFoldDB" id="A0AA39PKJ7"/>
<proteinExistence type="predicted"/>
<accession>A0AA39PKJ7</accession>
<name>A0AA39PKJ7_9AGAR</name>
<evidence type="ECO:0000313" key="2">
    <source>
        <dbReference type="Proteomes" id="UP001175227"/>
    </source>
</evidence>